<feature type="signal peptide" evidence="1">
    <location>
        <begin position="1"/>
        <end position="21"/>
    </location>
</feature>
<evidence type="ECO:0000313" key="6">
    <source>
        <dbReference type="Proteomes" id="UP000650994"/>
    </source>
</evidence>
<gene>
    <name evidence="3" type="ORF">GCM10010984_08520</name>
    <name evidence="4" type="ORF">SAMN05443634_106131</name>
</gene>
<dbReference type="GO" id="GO:0016787">
    <property type="term" value="F:hydrolase activity"/>
    <property type="evidence" value="ECO:0007669"/>
    <property type="project" value="UniProtKB-KW"/>
</dbReference>
<dbReference type="InterPro" id="IPR050261">
    <property type="entry name" value="FrsA_esterase"/>
</dbReference>
<sequence>MMKNIVKSLILILLLMTNLNAQNLKQVVYQDGSQKLNGLITENAKKNQPAVLILPAWKGIDNEAKQAAQDLAKEGYVAFIADIYGEGNIPTDNASAAKIAGKYKADYKAYQQRINAALKELIKSGVDPNKIVVIGYCFGGTGALETARAQFPVKGVISIHGGLAKDKSRENIPLKTKVLVEHPAKDESVKPEDITNLITEMDNGNTDWQIITYANSKHTFTNPESPDYNKIMADRAWNHTLLFINELLK</sequence>
<reference evidence="6" key="4">
    <citation type="journal article" date="2019" name="Int. J. Syst. Evol. Microbiol.">
        <title>The Global Catalogue of Microorganisms (GCM) 10K type strain sequencing project: providing services to taxonomists for standard genome sequencing and annotation.</title>
        <authorList>
            <consortium name="The Broad Institute Genomics Platform"/>
            <consortium name="The Broad Institute Genome Sequencing Center for Infectious Disease"/>
            <person name="Wu L."/>
            <person name="Ma J."/>
        </authorList>
    </citation>
    <scope>NUCLEOTIDE SEQUENCE [LARGE SCALE GENOMIC DNA]</scope>
    <source>
        <strain evidence="6">CGMCC 1.12707</strain>
    </source>
</reference>
<proteinExistence type="predicted"/>
<evidence type="ECO:0000313" key="3">
    <source>
        <dbReference type="EMBL" id="GGE93203.1"/>
    </source>
</evidence>
<evidence type="ECO:0000259" key="2">
    <source>
        <dbReference type="Pfam" id="PF01738"/>
    </source>
</evidence>
<dbReference type="EMBL" id="BMFL01000005">
    <property type="protein sequence ID" value="GGE93203.1"/>
    <property type="molecule type" value="Genomic_DNA"/>
</dbReference>
<dbReference type="AlphaFoldDB" id="A0A1M6Y858"/>
<dbReference type="Proteomes" id="UP000650994">
    <property type="component" value="Unassembled WGS sequence"/>
</dbReference>
<dbReference type="Pfam" id="PF01738">
    <property type="entry name" value="DLH"/>
    <property type="match status" value="1"/>
</dbReference>
<dbReference type="PANTHER" id="PTHR22946">
    <property type="entry name" value="DIENELACTONE HYDROLASE DOMAIN-CONTAINING PROTEIN-RELATED"/>
    <property type="match status" value="1"/>
</dbReference>
<protein>
    <submittedName>
        <fullName evidence="4">Dienelactone hydrolase</fullName>
    </submittedName>
</protein>
<dbReference type="InterPro" id="IPR029058">
    <property type="entry name" value="AB_hydrolase_fold"/>
</dbReference>
<dbReference type="InterPro" id="IPR002925">
    <property type="entry name" value="Dienelactn_hydro"/>
</dbReference>
<dbReference type="Gene3D" id="3.40.50.1820">
    <property type="entry name" value="alpha/beta hydrolase"/>
    <property type="match status" value="1"/>
</dbReference>
<reference evidence="4" key="3">
    <citation type="submission" date="2016-11" db="EMBL/GenBank/DDBJ databases">
        <authorList>
            <person name="Jaros S."/>
            <person name="Januszkiewicz K."/>
            <person name="Wedrychowicz H."/>
        </authorList>
    </citation>
    <scope>NUCLEOTIDE SEQUENCE [LARGE SCALE GENOMIC DNA]</scope>
    <source>
        <strain evidence="4">DSM 27989</strain>
    </source>
</reference>
<evidence type="ECO:0000256" key="1">
    <source>
        <dbReference type="SAM" id="SignalP"/>
    </source>
</evidence>
<feature type="domain" description="Dienelactone hydrolase" evidence="2">
    <location>
        <begin position="38"/>
        <end position="246"/>
    </location>
</feature>
<reference evidence="3" key="5">
    <citation type="submission" date="2024-05" db="EMBL/GenBank/DDBJ databases">
        <authorList>
            <person name="Sun Q."/>
            <person name="Zhou Y."/>
        </authorList>
    </citation>
    <scope>NUCLEOTIDE SEQUENCE</scope>
    <source>
        <strain evidence="3">CGMCC 1.12707</strain>
    </source>
</reference>
<reference evidence="5" key="2">
    <citation type="submission" date="2016-11" db="EMBL/GenBank/DDBJ databases">
        <authorList>
            <person name="Varghese N."/>
            <person name="Submissions S."/>
        </authorList>
    </citation>
    <scope>NUCLEOTIDE SEQUENCE [LARGE SCALE GENOMIC DNA]</scope>
    <source>
        <strain evidence="5">DSM 27989</strain>
    </source>
</reference>
<keyword evidence="4" id="KW-0378">Hydrolase</keyword>
<keyword evidence="1" id="KW-0732">Signal</keyword>
<reference evidence="3" key="1">
    <citation type="journal article" date="2014" name="Int. J. Syst. Evol. Microbiol.">
        <title>Complete genome of a new Firmicutes species belonging to the dominant human colonic microbiota ('Ruminococcus bicirculans') reveals two chromosomes and a selective capacity to utilize plant glucans.</title>
        <authorList>
            <consortium name="NISC Comparative Sequencing Program"/>
            <person name="Wegmann U."/>
            <person name="Louis P."/>
            <person name="Goesmann A."/>
            <person name="Henrissat B."/>
            <person name="Duncan S.H."/>
            <person name="Flint H.J."/>
        </authorList>
    </citation>
    <scope>NUCLEOTIDE SEQUENCE</scope>
    <source>
        <strain evidence="3">CGMCC 1.12707</strain>
    </source>
</reference>
<organism evidence="4 5">
    <name type="scientific">Chishuiella changwenlii</name>
    <dbReference type="NCBI Taxonomy" id="1434701"/>
    <lineage>
        <taxon>Bacteria</taxon>
        <taxon>Pseudomonadati</taxon>
        <taxon>Bacteroidota</taxon>
        <taxon>Flavobacteriia</taxon>
        <taxon>Flavobacteriales</taxon>
        <taxon>Weeksellaceae</taxon>
        <taxon>Chishuiella</taxon>
    </lineage>
</organism>
<dbReference type="Proteomes" id="UP000184120">
    <property type="component" value="Unassembled WGS sequence"/>
</dbReference>
<accession>A0A1M6Y858</accession>
<evidence type="ECO:0000313" key="5">
    <source>
        <dbReference type="Proteomes" id="UP000184120"/>
    </source>
</evidence>
<dbReference type="EMBL" id="FRBH01000006">
    <property type="protein sequence ID" value="SHL14417.1"/>
    <property type="molecule type" value="Genomic_DNA"/>
</dbReference>
<keyword evidence="6" id="KW-1185">Reference proteome</keyword>
<dbReference type="STRING" id="1434701.SAMN05443634_106131"/>
<dbReference type="SUPFAM" id="SSF53474">
    <property type="entry name" value="alpha/beta-Hydrolases"/>
    <property type="match status" value="1"/>
</dbReference>
<evidence type="ECO:0000313" key="4">
    <source>
        <dbReference type="EMBL" id="SHL14417.1"/>
    </source>
</evidence>
<name>A0A1M6Y858_9FLAO</name>
<dbReference type="PANTHER" id="PTHR22946:SF0">
    <property type="entry name" value="DIENELACTONE HYDROLASE DOMAIN-CONTAINING PROTEIN"/>
    <property type="match status" value="1"/>
</dbReference>
<feature type="chain" id="PRO_5012635875" evidence="1">
    <location>
        <begin position="22"/>
        <end position="249"/>
    </location>
</feature>